<dbReference type="EMBL" id="AXCR01000010">
    <property type="protein sequence ID" value="KJR82237.1"/>
    <property type="molecule type" value="Genomic_DNA"/>
</dbReference>
<dbReference type="VEuPathDB" id="FungiDB:SPSK_03777"/>
<name>A0A0F2LXP4_SPOSC</name>
<reference evidence="2 3" key="1">
    <citation type="journal article" date="2014" name="BMC Genomics">
        <title>Comparative genomics of the major fungal agents of human and animal Sporotrichosis: Sporothrix schenckii and Sporothrix brasiliensis.</title>
        <authorList>
            <person name="Teixeira M.M."/>
            <person name="de Almeida L.G."/>
            <person name="Kubitschek-Barreira P."/>
            <person name="Alves F.L."/>
            <person name="Kioshima E.S."/>
            <person name="Abadio A.K."/>
            <person name="Fernandes L."/>
            <person name="Derengowski L.S."/>
            <person name="Ferreira K.S."/>
            <person name="Souza R.C."/>
            <person name="Ruiz J.C."/>
            <person name="de Andrade N.C."/>
            <person name="Paes H.C."/>
            <person name="Nicola A.M."/>
            <person name="Albuquerque P."/>
            <person name="Gerber A.L."/>
            <person name="Martins V.P."/>
            <person name="Peconick L.D."/>
            <person name="Neto A.V."/>
            <person name="Chaucanez C.B."/>
            <person name="Silva P.A."/>
            <person name="Cunha O.L."/>
            <person name="de Oliveira F.F."/>
            <person name="dos Santos T.C."/>
            <person name="Barros A.L."/>
            <person name="Soares M.A."/>
            <person name="de Oliveira L.M."/>
            <person name="Marini M.M."/>
            <person name="Villalobos-Duno H."/>
            <person name="Cunha M.M."/>
            <person name="de Hoog S."/>
            <person name="da Silveira J.F."/>
            <person name="Henrissat B."/>
            <person name="Nino-Vega G.A."/>
            <person name="Cisalpino P.S."/>
            <person name="Mora-Montes H.M."/>
            <person name="Almeida S.R."/>
            <person name="Stajich J.E."/>
            <person name="Lopes-Bezerra L.M."/>
            <person name="Vasconcelos A.T."/>
            <person name="Felipe M.S."/>
        </authorList>
    </citation>
    <scope>NUCLEOTIDE SEQUENCE [LARGE SCALE GENOMIC DNA]</scope>
    <source>
        <strain evidence="2 3">1099-18</strain>
    </source>
</reference>
<evidence type="ECO:0000256" key="1">
    <source>
        <dbReference type="SAM" id="MobiDB-lite"/>
    </source>
</evidence>
<sequence>MYCGAALRWLAAVRPTETDSQEAWGKRIDFTFASTPREGGPIFDQENDLNGNTSHTDRIHRIPINPRSFVTAKVPSDLQKD</sequence>
<proteinExistence type="predicted"/>
<protein>
    <submittedName>
        <fullName evidence="2">Uncharacterized protein</fullName>
    </submittedName>
</protein>
<comment type="caution">
    <text evidence="2">The sequence shown here is derived from an EMBL/GenBank/DDBJ whole genome shotgun (WGS) entry which is preliminary data.</text>
</comment>
<dbReference type="Proteomes" id="UP000033710">
    <property type="component" value="Unassembled WGS sequence"/>
</dbReference>
<dbReference type="GeneID" id="27665888"/>
<gene>
    <name evidence="2" type="ORF">SPSK_03777</name>
</gene>
<organism evidence="2 3">
    <name type="scientific">Sporothrix schenckii 1099-18</name>
    <dbReference type="NCBI Taxonomy" id="1397361"/>
    <lineage>
        <taxon>Eukaryota</taxon>
        <taxon>Fungi</taxon>
        <taxon>Dikarya</taxon>
        <taxon>Ascomycota</taxon>
        <taxon>Pezizomycotina</taxon>
        <taxon>Sordariomycetes</taxon>
        <taxon>Sordariomycetidae</taxon>
        <taxon>Ophiostomatales</taxon>
        <taxon>Ophiostomataceae</taxon>
        <taxon>Sporothrix</taxon>
    </lineage>
</organism>
<feature type="region of interest" description="Disordered" evidence="1">
    <location>
        <begin position="36"/>
        <end position="59"/>
    </location>
</feature>
<reference evidence="2 3" key="2">
    <citation type="journal article" date="2015" name="Eukaryot. Cell">
        <title>Asexual propagation of a virulent clone complex in a human and feline outbreak of sporotrichosis.</title>
        <authorList>
            <person name="Teixeira Mde M."/>
            <person name="Rodrigues A.M."/>
            <person name="Tsui C.K."/>
            <person name="de Almeida L.G."/>
            <person name="Van Diepeningen A.D."/>
            <person name="van den Ende B.G."/>
            <person name="Fernandes G.F."/>
            <person name="Kano R."/>
            <person name="Hamelin R.C."/>
            <person name="Lopes-Bezerra L.M."/>
            <person name="Vasconcelos A.T."/>
            <person name="de Hoog S."/>
            <person name="de Camargo Z.P."/>
            <person name="Felipe M.S."/>
        </authorList>
    </citation>
    <scope>NUCLEOTIDE SEQUENCE [LARGE SCALE GENOMIC DNA]</scope>
    <source>
        <strain evidence="2 3">1099-18</strain>
    </source>
</reference>
<evidence type="ECO:0000313" key="2">
    <source>
        <dbReference type="EMBL" id="KJR82237.1"/>
    </source>
</evidence>
<dbReference type="KEGG" id="ssck:SPSK_03777"/>
<dbReference type="AlphaFoldDB" id="A0A0F2LXP4"/>
<dbReference type="RefSeq" id="XP_016584913.1">
    <property type="nucleotide sequence ID" value="XM_016730611.1"/>
</dbReference>
<accession>A0A0F2LXP4</accession>
<evidence type="ECO:0000313" key="3">
    <source>
        <dbReference type="Proteomes" id="UP000033710"/>
    </source>
</evidence>